<feature type="coiled-coil region" evidence="1">
    <location>
        <begin position="24"/>
        <end position="54"/>
    </location>
</feature>
<accession>A0A432ZHX5</accession>
<dbReference type="EMBL" id="PIQF01000001">
    <property type="protein sequence ID" value="RUO77558.1"/>
    <property type="molecule type" value="Genomic_DNA"/>
</dbReference>
<protein>
    <submittedName>
        <fullName evidence="2">Uncharacterized protein</fullName>
    </submittedName>
</protein>
<dbReference type="OrthoDB" id="6238772at2"/>
<dbReference type="RefSeq" id="WP_126783828.1">
    <property type="nucleotide sequence ID" value="NZ_PIQF01000001.1"/>
</dbReference>
<comment type="caution">
    <text evidence="2">The sequence shown here is derived from an EMBL/GenBank/DDBJ whole genome shotgun (WGS) entry which is preliminary data.</text>
</comment>
<reference evidence="2 3" key="1">
    <citation type="journal article" date="2011" name="Front. Microbiol.">
        <title>Genomic signatures of strain selection and enhancement in Bacillus atrophaeus var. globigii, a historical biowarfare simulant.</title>
        <authorList>
            <person name="Gibbons H.S."/>
            <person name="Broomall S.M."/>
            <person name="McNew L.A."/>
            <person name="Daligault H."/>
            <person name="Chapman C."/>
            <person name="Bruce D."/>
            <person name="Karavis M."/>
            <person name="Krepps M."/>
            <person name="McGregor P.A."/>
            <person name="Hong C."/>
            <person name="Park K.H."/>
            <person name="Akmal A."/>
            <person name="Feldman A."/>
            <person name="Lin J.S."/>
            <person name="Chang W.E."/>
            <person name="Higgs B.W."/>
            <person name="Demirev P."/>
            <person name="Lindquist J."/>
            <person name="Liem A."/>
            <person name="Fochler E."/>
            <person name="Read T.D."/>
            <person name="Tapia R."/>
            <person name="Johnson S."/>
            <person name="Bishop-Lilly K.A."/>
            <person name="Detter C."/>
            <person name="Han C."/>
            <person name="Sozhamannan S."/>
            <person name="Rosenzweig C.N."/>
            <person name="Skowronski E.W."/>
        </authorList>
    </citation>
    <scope>NUCLEOTIDE SEQUENCE [LARGE SCALE GENOMIC DNA]</scope>
    <source>
        <strain evidence="2 3">CL-SP19</strain>
    </source>
</reference>
<proteinExistence type="predicted"/>
<keyword evidence="3" id="KW-1185">Reference proteome</keyword>
<sequence length="96" mass="11653">MMHTFDVQLFLVSHSDTWFFEGHEEQAADNINEMLHLINQYQQQSDTVEQLEEAVRRTLYDWIEEPALLELEFEEMDDYVKSVLKVVREQEEDWNE</sequence>
<organism evidence="2 3">
    <name type="scientific">Idiomarina seosinensis</name>
    <dbReference type="NCBI Taxonomy" id="281739"/>
    <lineage>
        <taxon>Bacteria</taxon>
        <taxon>Pseudomonadati</taxon>
        <taxon>Pseudomonadota</taxon>
        <taxon>Gammaproteobacteria</taxon>
        <taxon>Alteromonadales</taxon>
        <taxon>Idiomarinaceae</taxon>
        <taxon>Idiomarina</taxon>
    </lineage>
</organism>
<evidence type="ECO:0000313" key="3">
    <source>
        <dbReference type="Proteomes" id="UP000287908"/>
    </source>
</evidence>
<name>A0A432ZHX5_9GAMM</name>
<gene>
    <name evidence="2" type="ORF">CWI81_03505</name>
</gene>
<evidence type="ECO:0000256" key="1">
    <source>
        <dbReference type="SAM" id="Coils"/>
    </source>
</evidence>
<keyword evidence="1" id="KW-0175">Coiled coil</keyword>
<dbReference type="Proteomes" id="UP000287908">
    <property type="component" value="Unassembled WGS sequence"/>
</dbReference>
<evidence type="ECO:0000313" key="2">
    <source>
        <dbReference type="EMBL" id="RUO77558.1"/>
    </source>
</evidence>
<dbReference type="AlphaFoldDB" id="A0A432ZHX5"/>